<dbReference type="EMBL" id="ML119141">
    <property type="protein sequence ID" value="RPB10697.1"/>
    <property type="molecule type" value="Genomic_DNA"/>
</dbReference>
<reference evidence="1 2" key="1">
    <citation type="journal article" date="2018" name="Nat. Ecol. Evol.">
        <title>Pezizomycetes genomes reveal the molecular basis of ectomycorrhizal truffle lifestyle.</title>
        <authorList>
            <person name="Murat C."/>
            <person name="Payen T."/>
            <person name="Noel B."/>
            <person name="Kuo A."/>
            <person name="Morin E."/>
            <person name="Chen J."/>
            <person name="Kohler A."/>
            <person name="Krizsan K."/>
            <person name="Balestrini R."/>
            <person name="Da Silva C."/>
            <person name="Montanini B."/>
            <person name="Hainaut M."/>
            <person name="Levati E."/>
            <person name="Barry K.W."/>
            <person name="Belfiori B."/>
            <person name="Cichocki N."/>
            <person name="Clum A."/>
            <person name="Dockter R.B."/>
            <person name="Fauchery L."/>
            <person name="Guy J."/>
            <person name="Iotti M."/>
            <person name="Le Tacon F."/>
            <person name="Lindquist E.A."/>
            <person name="Lipzen A."/>
            <person name="Malagnac F."/>
            <person name="Mello A."/>
            <person name="Molinier V."/>
            <person name="Miyauchi S."/>
            <person name="Poulain J."/>
            <person name="Riccioni C."/>
            <person name="Rubini A."/>
            <person name="Sitrit Y."/>
            <person name="Splivallo R."/>
            <person name="Traeger S."/>
            <person name="Wang M."/>
            <person name="Zifcakova L."/>
            <person name="Wipf D."/>
            <person name="Zambonelli A."/>
            <person name="Paolocci F."/>
            <person name="Nowrousian M."/>
            <person name="Ottonello S."/>
            <person name="Baldrian P."/>
            <person name="Spatafora J.W."/>
            <person name="Henrissat B."/>
            <person name="Nagy L.G."/>
            <person name="Aury J.M."/>
            <person name="Wincker P."/>
            <person name="Grigoriev I.V."/>
            <person name="Bonfante P."/>
            <person name="Martin F.M."/>
        </authorList>
    </citation>
    <scope>NUCLEOTIDE SEQUENCE [LARGE SCALE GENOMIC DNA]</scope>
    <source>
        <strain evidence="1 2">CCBAS932</strain>
    </source>
</reference>
<sequence>MSGNKIVEIYNGAPADFPITPPKTSDYTARQLITVYGTDKPNLALLISEAWKELRTYFTTDPVVRELALFLYWSSQSGVGSSPSGQLDLFDNDEDAAWDAPSGNTSGAAVGLGERGPREEQRVWGHRLLERARERFRIMQIHRAVLIHFVDVEGPWAGDPEMQADIFELTWKMLKAAILRFREMVLLEEAMGILDGRCINEDEDEYYDASEMAASLDGREYCAFEDFVRPQRRTRTV</sequence>
<evidence type="ECO:0000313" key="1">
    <source>
        <dbReference type="EMBL" id="RPB10697.1"/>
    </source>
</evidence>
<dbReference type="AlphaFoldDB" id="A0A3N4KJF3"/>
<dbReference type="OrthoDB" id="5366936at2759"/>
<accession>A0A3N4KJF3</accession>
<dbReference type="Proteomes" id="UP000277580">
    <property type="component" value="Unassembled WGS sequence"/>
</dbReference>
<evidence type="ECO:0000313" key="2">
    <source>
        <dbReference type="Proteomes" id="UP000277580"/>
    </source>
</evidence>
<keyword evidence="2" id="KW-1185">Reference proteome</keyword>
<name>A0A3N4KJF3_9PEZI</name>
<protein>
    <submittedName>
        <fullName evidence="1">Uncharacterized protein</fullName>
    </submittedName>
</protein>
<organism evidence="1 2">
    <name type="scientific">Morchella conica CCBAS932</name>
    <dbReference type="NCBI Taxonomy" id="1392247"/>
    <lineage>
        <taxon>Eukaryota</taxon>
        <taxon>Fungi</taxon>
        <taxon>Dikarya</taxon>
        <taxon>Ascomycota</taxon>
        <taxon>Pezizomycotina</taxon>
        <taxon>Pezizomycetes</taxon>
        <taxon>Pezizales</taxon>
        <taxon>Morchellaceae</taxon>
        <taxon>Morchella</taxon>
    </lineage>
</organism>
<proteinExistence type="predicted"/>
<gene>
    <name evidence="1" type="ORF">P167DRAFT_576016</name>
</gene>
<dbReference type="InParanoid" id="A0A3N4KJF3"/>